<name>A0AAI9SWB3_9ASCO</name>
<dbReference type="AlphaFoldDB" id="A0AAI9SWB3"/>
<keyword evidence="3" id="KW-1185">Reference proteome</keyword>
<organism evidence="2 3">
    <name type="scientific">Candida oxycetoniae</name>
    <dbReference type="NCBI Taxonomy" id="497107"/>
    <lineage>
        <taxon>Eukaryota</taxon>
        <taxon>Fungi</taxon>
        <taxon>Dikarya</taxon>
        <taxon>Ascomycota</taxon>
        <taxon>Saccharomycotina</taxon>
        <taxon>Pichiomycetes</taxon>
        <taxon>Debaryomycetaceae</taxon>
        <taxon>Candida/Lodderomyces clade</taxon>
        <taxon>Candida</taxon>
    </lineage>
</organism>
<evidence type="ECO:0000313" key="3">
    <source>
        <dbReference type="Proteomes" id="UP001202479"/>
    </source>
</evidence>
<feature type="region of interest" description="Disordered" evidence="1">
    <location>
        <begin position="305"/>
        <end position="345"/>
    </location>
</feature>
<evidence type="ECO:0000313" key="2">
    <source>
        <dbReference type="EMBL" id="KAI3404157.2"/>
    </source>
</evidence>
<dbReference type="PANTHER" id="PTHR34815">
    <property type="entry name" value="LYSINE ACETYLTRANSFERASE"/>
    <property type="match status" value="1"/>
</dbReference>
<gene>
    <name evidence="2" type="ORF">KGF56_003057</name>
</gene>
<sequence length="562" mass="63071">MIDSKFQFKSTQDPEKIKELFSLCGTQWGGPLTPEEFGTLHAETLLQYRKDGGKIIPFYIEDSTSKVVVACTIIKFLKALYKPADKSSLISSTPDPASFGVRNITAILVSYVFTHKDYRKQGLAESCISQAIAATEDEIIKEKLASSNDADIDNFKKMTLDDYTGQIDKSLATYYLGKEYIWILYSGVNTYYRRFGFKSYPLDFYQIPVPILTEGQESLIEHLIKDAETGKQASPDTKSHQVGKRIKLLNWDNKEDRGLIDYILQTKELAMLSELNKLVFHTDLQSDHRSHTSLTNMSSILAMSKPGSVSGGGAGELSAIEENSGGGTQENHINKPSGDDQSTRKSLALNQTVSKFSIKPCFDDYKTKVIAAQGVAKTEKSKEHCKIQGVILTNDLQRKSYYVLWNVLKGEFFITGMGEISYENVLPGTFRRRGSSFTGLNDLGGFNFQDLDILISAAVYNAKNRSSVFKEVFVATTDLPSEVPDPVLYDFFLNYLPMSSYASEEHRLKKEDERAKGEEKNKVEFIINGAERVGVLPMVRQFGNASPEFELDWLENGMWCWG</sequence>
<comment type="caution">
    <text evidence="2">The sequence shown here is derived from an EMBL/GenBank/DDBJ whole genome shotgun (WGS) entry which is preliminary data.</text>
</comment>
<dbReference type="Proteomes" id="UP001202479">
    <property type="component" value="Unassembled WGS sequence"/>
</dbReference>
<dbReference type="RefSeq" id="XP_049179902.1">
    <property type="nucleotide sequence ID" value="XM_049324351.1"/>
</dbReference>
<dbReference type="Gene3D" id="3.40.630.30">
    <property type="match status" value="1"/>
</dbReference>
<dbReference type="InterPro" id="IPR053013">
    <property type="entry name" value="LAT"/>
</dbReference>
<dbReference type="GeneID" id="73380674"/>
<evidence type="ECO:0000256" key="1">
    <source>
        <dbReference type="SAM" id="MobiDB-lite"/>
    </source>
</evidence>
<protein>
    <recommendedName>
        <fullName evidence="4">N-acetyltransferase domain-containing protein</fullName>
    </recommendedName>
</protein>
<evidence type="ECO:0008006" key="4">
    <source>
        <dbReference type="Google" id="ProtNLM"/>
    </source>
</evidence>
<proteinExistence type="predicted"/>
<dbReference type="EMBL" id="JAHUZD010000107">
    <property type="protein sequence ID" value="KAI3404157.2"/>
    <property type="molecule type" value="Genomic_DNA"/>
</dbReference>
<dbReference type="PANTHER" id="PTHR34815:SF2">
    <property type="entry name" value="N-ACETYLTRANSFERASE DOMAIN-CONTAINING PROTEIN"/>
    <property type="match status" value="1"/>
</dbReference>
<reference evidence="2" key="1">
    <citation type="journal article" date="2022" name="DNA Res.">
        <title>Genome analysis of five recently described species of the CUG-Ser clade uncovers Candida theae as a new hybrid lineage with pathogenic potential in the Candida parapsilosis species complex.</title>
        <authorList>
            <person name="Mixao V."/>
            <person name="Del Olmo V."/>
            <person name="Hegedusova E."/>
            <person name="Saus E."/>
            <person name="Pryszcz L."/>
            <person name="Cillingova A."/>
            <person name="Nosek J."/>
            <person name="Gabaldon T."/>
        </authorList>
    </citation>
    <scope>NUCLEOTIDE SEQUENCE</scope>
    <source>
        <strain evidence="2">CBS 10844</strain>
    </source>
</reference>
<accession>A0AAI9SWB3</accession>